<keyword evidence="1" id="KW-0812">Transmembrane</keyword>
<gene>
    <name evidence="2" type="ORF">ACFSTE_18975</name>
</gene>
<keyword evidence="1" id="KW-1133">Transmembrane helix</keyword>
<organism evidence="2 3">
    <name type="scientific">Aquimarina hainanensis</name>
    <dbReference type="NCBI Taxonomy" id="1578017"/>
    <lineage>
        <taxon>Bacteria</taxon>
        <taxon>Pseudomonadati</taxon>
        <taxon>Bacteroidota</taxon>
        <taxon>Flavobacteriia</taxon>
        <taxon>Flavobacteriales</taxon>
        <taxon>Flavobacteriaceae</taxon>
        <taxon>Aquimarina</taxon>
    </lineage>
</organism>
<name>A0ABW5NFF3_9FLAO</name>
<keyword evidence="3" id="KW-1185">Reference proteome</keyword>
<evidence type="ECO:0000313" key="3">
    <source>
        <dbReference type="Proteomes" id="UP001597459"/>
    </source>
</evidence>
<feature type="transmembrane region" description="Helical" evidence="1">
    <location>
        <begin position="67"/>
        <end position="84"/>
    </location>
</feature>
<feature type="transmembrane region" description="Helical" evidence="1">
    <location>
        <begin position="96"/>
        <end position="116"/>
    </location>
</feature>
<evidence type="ECO:0000313" key="2">
    <source>
        <dbReference type="EMBL" id="MFD2592929.1"/>
    </source>
</evidence>
<comment type="caution">
    <text evidence="2">The sequence shown here is derived from an EMBL/GenBank/DDBJ whole genome shotgun (WGS) entry which is preliminary data.</text>
</comment>
<dbReference type="Proteomes" id="UP001597459">
    <property type="component" value="Unassembled WGS sequence"/>
</dbReference>
<dbReference type="EMBL" id="JBHULX010000039">
    <property type="protein sequence ID" value="MFD2592929.1"/>
    <property type="molecule type" value="Genomic_DNA"/>
</dbReference>
<accession>A0ABW5NFF3</accession>
<dbReference type="RefSeq" id="WP_176030096.1">
    <property type="nucleotide sequence ID" value="NZ_JBHSJV010000001.1"/>
</dbReference>
<keyword evidence="1" id="KW-0472">Membrane</keyword>
<feature type="transmembrane region" description="Helical" evidence="1">
    <location>
        <begin position="35"/>
        <end position="55"/>
    </location>
</feature>
<evidence type="ECO:0000256" key="1">
    <source>
        <dbReference type="SAM" id="Phobius"/>
    </source>
</evidence>
<proteinExistence type="predicted"/>
<reference evidence="3" key="1">
    <citation type="journal article" date="2019" name="Int. J. Syst. Evol. Microbiol.">
        <title>The Global Catalogue of Microorganisms (GCM) 10K type strain sequencing project: providing services to taxonomists for standard genome sequencing and annotation.</title>
        <authorList>
            <consortium name="The Broad Institute Genomics Platform"/>
            <consortium name="The Broad Institute Genome Sequencing Center for Infectious Disease"/>
            <person name="Wu L."/>
            <person name="Ma J."/>
        </authorList>
    </citation>
    <scope>NUCLEOTIDE SEQUENCE [LARGE SCALE GENOMIC DNA]</scope>
    <source>
        <strain evidence="3">KCTC 42423</strain>
    </source>
</reference>
<sequence>MILSALFYLVVGFILTFFSFDVASYMHLNASPLSIMMLNITGSLYLFLGVLNWMSKGNTIGGNYNQPLVWANILHPVITLIAMIRAVFMTKIHSRLVLILCLVYVLLGALFVHILLTNPMKPKKSIHHSK</sequence>
<protein>
    <submittedName>
        <fullName evidence="2">Uncharacterized protein</fullName>
    </submittedName>
</protein>
<feature type="transmembrane region" description="Helical" evidence="1">
    <location>
        <begin position="6"/>
        <end position="28"/>
    </location>
</feature>